<dbReference type="PROSITE" id="PS00109">
    <property type="entry name" value="PROTEIN_KINASE_TYR"/>
    <property type="match status" value="1"/>
</dbReference>
<dbReference type="Gene3D" id="1.10.510.10">
    <property type="entry name" value="Transferase(Phosphotransferase) domain 1"/>
    <property type="match status" value="1"/>
</dbReference>
<dbReference type="GO" id="GO:0005524">
    <property type="term" value="F:ATP binding"/>
    <property type="evidence" value="ECO:0007669"/>
    <property type="project" value="UniProtKB-KW"/>
</dbReference>
<gene>
    <name evidence="13" type="ORF">CYCCA115_LOCUS22602</name>
</gene>
<dbReference type="InterPro" id="IPR011009">
    <property type="entry name" value="Kinase-like_dom_sf"/>
</dbReference>
<evidence type="ECO:0000256" key="7">
    <source>
        <dbReference type="ARBA" id="ARBA00022777"/>
    </source>
</evidence>
<evidence type="ECO:0000256" key="6">
    <source>
        <dbReference type="ARBA" id="ARBA00022741"/>
    </source>
</evidence>
<dbReference type="PANTHER" id="PTHR12209:SF0">
    <property type="entry name" value="EKC_KEOPS COMPLEX SUBUNIT TP53RK"/>
    <property type="match status" value="1"/>
</dbReference>
<evidence type="ECO:0000313" key="14">
    <source>
        <dbReference type="Proteomes" id="UP001295423"/>
    </source>
</evidence>
<evidence type="ECO:0000259" key="12">
    <source>
        <dbReference type="PROSITE" id="PS50011"/>
    </source>
</evidence>
<dbReference type="EMBL" id="CAKOGP040002313">
    <property type="protein sequence ID" value="CAJ1967077.1"/>
    <property type="molecule type" value="Genomic_DNA"/>
</dbReference>
<evidence type="ECO:0000256" key="10">
    <source>
        <dbReference type="ARBA" id="ARBA00048679"/>
    </source>
</evidence>
<feature type="compositionally biased region" description="Basic and acidic residues" evidence="11">
    <location>
        <begin position="1"/>
        <end position="14"/>
    </location>
</feature>
<keyword evidence="6" id="KW-0547">Nucleotide-binding</keyword>
<feature type="domain" description="Protein kinase" evidence="12">
    <location>
        <begin position="20"/>
        <end position="242"/>
    </location>
</feature>
<dbReference type="PROSITE" id="PS50011">
    <property type="entry name" value="PROTEIN_KINASE_DOM"/>
    <property type="match status" value="1"/>
</dbReference>
<evidence type="ECO:0000256" key="8">
    <source>
        <dbReference type="ARBA" id="ARBA00022840"/>
    </source>
</evidence>
<dbReference type="InterPro" id="IPR008266">
    <property type="entry name" value="Tyr_kinase_AS"/>
</dbReference>
<keyword evidence="3" id="KW-0723">Serine/threonine-protein kinase</keyword>
<evidence type="ECO:0000256" key="1">
    <source>
        <dbReference type="ARBA" id="ARBA00010630"/>
    </source>
</evidence>
<evidence type="ECO:0000256" key="3">
    <source>
        <dbReference type="ARBA" id="ARBA00022527"/>
    </source>
</evidence>
<accession>A0AAD2GA74</accession>
<dbReference type="AlphaFoldDB" id="A0AAD2GA74"/>
<dbReference type="GO" id="GO:0005634">
    <property type="term" value="C:nucleus"/>
    <property type="evidence" value="ECO:0007669"/>
    <property type="project" value="TreeGrafter"/>
</dbReference>
<dbReference type="Proteomes" id="UP001295423">
    <property type="component" value="Unassembled WGS sequence"/>
</dbReference>
<feature type="region of interest" description="Disordered" evidence="11">
    <location>
        <begin position="1"/>
        <end position="21"/>
    </location>
</feature>
<dbReference type="Pfam" id="PF01163">
    <property type="entry name" value="RIO1"/>
    <property type="match status" value="1"/>
</dbReference>
<dbReference type="GO" id="GO:0005829">
    <property type="term" value="C:cytosol"/>
    <property type="evidence" value="ECO:0007669"/>
    <property type="project" value="TreeGrafter"/>
</dbReference>
<comment type="caution">
    <text evidence="13">The sequence shown here is derived from an EMBL/GenBank/DDBJ whole genome shotgun (WGS) entry which is preliminary data.</text>
</comment>
<comment type="catalytic activity">
    <reaction evidence="10">
        <text>L-seryl-[protein] + ATP = O-phospho-L-seryl-[protein] + ADP + H(+)</text>
        <dbReference type="Rhea" id="RHEA:17989"/>
        <dbReference type="Rhea" id="RHEA-COMP:9863"/>
        <dbReference type="Rhea" id="RHEA-COMP:11604"/>
        <dbReference type="ChEBI" id="CHEBI:15378"/>
        <dbReference type="ChEBI" id="CHEBI:29999"/>
        <dbReference type="ChEBI" id="CHEBI:30616"/>
        <dbReference type="ChEBI" id="CHEBI:83421"/>
        <dbReference type="ChEBI" id="CHEBI:456216"/>
        <dbReference type="EC" id="2.7.11.1"/>
    </reaction>
</comment>
<reference evidence="13" key="1">
    <citation type="submission" date="2023-08" db="EMBL/GenBank/DDBJ databases">
        <authorList>
            <person name="Audoor S."/>
            <person name="Bilcke G."/>
        </authorList>
    </citation>
    <scope>NUCLEOTIDE SEQUENCE</scope>
</reference>
<dbReference type="GO" id="GO:0000408">
    <property type="term" value="C:EKC/KEOPS complex"/>
    <property type="evidence" value="ECO:0007669"/>
    <property type="project" value="TreeGrafter"/>
</dbReference>
<dbReference type="GO" id="GO:0070525">
    <property type="term" value="P:tRNA threonylcarbamoyladenosine metabolic process"/>
    <property type="evidence" value="ECO:0007669"/>
    <property type="project" value="TreeGrafter"/>
</dbReference>
<keyword evidence="5" id="KW-0819">tRNA processing</keyword>
<dbReference type="EC" id="2.7.11.1" evidence="2"/>
<evidence type="ECO:0000313" key="13">
    <source>
        <dbReference type="EMBL" id="CAJ1967077.1"/>
    </source>
</evidence>
<dbReference type="SUPFAM" id="SSF56112">
    <property type="entry name" value="Protein kinase-like (PK-like)"/>
    <property type="match status" value="1"/>
</dbReference>
<dbReference type="InterPro" id="IPR018934">
    <property type="entry name" value="RIO_dom"/>
</dbReference>
<dbReference type="GO" id="GO:0008033">
    <property type="term" value="P:tRNA processing"/>
    <property type="evidence" value="ECO:0007669"/>
    <property type="project" value="UniProtKB-KW"/>
</dbReference>
<name>A0AAD2GA74_9STRA</name>
<dbReference type="InterPro" id="IPR022495">
    <property type="entry name" value="Bud32"/>
</dbReference>
<comment type="catalytic activity">
    <reaction evidence="9">
        <text>L-threonyl-[protein] + ATP = O-phospho-L-threonyl-[protein] + ADP + H(+)</text>
        <dbReference type="Rhea" id="RHEA:46608"/>
        <dbReference type="Rhea" id="RHEA-COMP:11060"/>
        <dbReference type="Rhea" id="RHEA-COMP:11605"/>
        <dbReference type="ChEBI" id="CHEBI:15378"/>
        <dbReference type="ChEBI" id="CHEBI:30013"/>
        <dbReference type="ChEBI" id="CHEBI:30616"/>
        <dbReference type="ChEBI" id="CHEBI:61977"/>
        <dbReference type="ChEBI" id="CHEBI:456216"/>
        <dbReference type="EC" id="2.7.11.1"/>
    </reaction>
</comment>
<dbReference type="PANTHER" id="PTHR12209">
    <property type="entry name" value="NON-SPECIFIC SERINE/THREONINE PROTEIN KINASE"/>
    <property type="match status" value="1"/>
</dbReference>
<dbReference type="InterPro" id="IPR000719">
    <property type="entry name" value="Prot_kinase_dom"/>
</dbReference>
<keyword evidence="7" id="KW-0418">Kinase</keyword>
<evidence type="ECO:0000256" key="5">
    <source>
        <dbReference type="ARBA" id="ARBA00022694"/>
    </source>
</evidence>
<comment type="similarity">
    <text evidence="1">Belongs to the protein kinase superfamily. BUD32 family.</text>
</comment>
<evidence type="ECO:0000256" key="9">
    <source>
        <dbReference type="ARBA" id="ARBA00047899"/>
    </source>
</evidence>
<keyword evidence="4" id="KW-0808">Transferase</keyword>
<evidence type="ECO:0000256" key="2">
    <source>
        <dbReference type="ARBA" id="ARBA00012513"/>
    </source>
</evidence>
<keyword evidence="8" id="KW-0067">ATP-binding</keyword>
<sequence length="242" mass="27897">MESTEAKTESKERSFAPPPRDQWTLITQGAEARIWKVPPFDNNDSLICKERFPKSYRHPDLDERLIKSRTRSEARVLEKCAKKSEIRVPKVIRVERNILYMECLDGPTLKQYLRDAVISDSTEVDYKNLFQNLGTLIARLHNLGVIHGDLTTSNVLMEGQELILIDFGLAKSTSSVEEQAVDLYVLERALQSTHPELPEDFFDNVLKIYEEVAAVQTKKHSHSTLQRLEQVRLRGRKRECFG</sequence>
<dbReference type="GO" id="GO:0004674">
    <property type="term" value="F:protein serine/threonine kinase activity"/>
    <property type="evidence" value="ECO:0007669"/>
    <property type="project" value="UniProtKB-KW"/>
</dbReference>
<evidence type="ECO:0000256" key="4">
    <source>
        <dbReference type="ARBA" id="ARBA00022679"/>
    </source>
</evidence>
<proteinExistence type="inferred from homology"/>
<keyword evidence="14" id="KW-1185">Reference proteome</keyword>
<evidence type="ECO:0000256" key="11">
    <source>
        <dbReference type="SAM" id="MobiDB-lite"/>
    </source>
</evidence>
<protein>
    <recommendedName>
        <fullName evidence="2">non-specific serine/threonine protein kinase</fullName>
        <ecNumber evidence="2">2.7.11.1</ecNumber>
    </recommendedName>
</protein>
<organism evidence="13 14">
    <name type="scientific">Cylindrotheca closterium</name>
    <dbReference type="NCBI Taxonomy" id="2856"/>
    <lineage>
        <taxon>Eukaryota</taxon>
        <taxon>Sar</taxon>
        <taxon>Stramenopiles</taxon>
        <taxon>Ochrophyta</taxon>
        <taxon>Bacillariophyta</taxon>
        <taxon>Bacillariophyceae</taxon>
        <taxon>Bacillariophycidae</taxon>
        <taxon>Bacillariales</taxon>
        <taxon>Bacillariaceae</taxon>
        <taxon>Cylindrotheca</taxon>
    </lineage>
</organism>
<dbReference type="NCBIfam" id="TIGR03724">
    <property type="entry name" value="arch_bud32"/>
    <property type="match status" value="1"/>
</dbReference>
<dbReference type="Gene3D" id="3.30.200.20">
    <property type="entry name" value="Phosphorylase Kinase, domain 1"/>
    <property type="match status" value="1"/>
</dbReference>